<keyword evidence="2" id="KW-1133">Transmembrane helix</keyword>
<keyword evidence="2" id="KW-0472">Membrane</keyword>
<reference evidence="3 4" key="1">
    <citation type="journal article" date="2006" name="J. Bacteriol.">
        <title>Comparative genomic analysis of three strains of Ehrlichia ruminantium reveals an active process of genome size plasticity.</title>
        <authorList>
            <person name="Frutos R."/>
            <person name="Viari A."/>
            <person name="Ferraz C."/>
            <person name="Morgat A."/>
            <person name="Eychenie S."/>
            <person name="Kandassami Y."/>
            <person name="Chantal I."/>
            <person name="Bensaid A."/>
            <person name="Coissac E."/>
            <person name="Vachiery N."/>
            <person name="Demaille J."/>
            <person name="Martinez D."/>
        </authorList>
    </citation>
    <scope>NUCLEOTIDE SEQUENCE [LARGE SCALE GENOMIC DNA]</scope>
    <source>
        <strain evidence="3 4">Welgevonden</strain>
    </source>
</reference>
<keyword evidence="2" id="KW-0812">Transmembrane</keyword>
<feature type="region of interest" description="Disordered" evidence="1">
    <location>
        <begin position="283"/>
        <end position="318"/>
    </location>
</feature>
<dbReference type="HOGENOM" id="CLU_059343_0_0_5"/>
<feature type="compositionally biased region" description="Basic and acidic residues" evidence="1">
    <location>
        <begin position="293"/>
        <end position="305"/>
    </location>
</feature>
<protein>
    <submittedName>
        <fullName evidence="3">Uncharacterized protein</fullName>
    </submittedName>
</protein>
<accession>A0A0H3LYW2</accession>
<evidence type="ECO:0000256" key="1">
    <source>
        <dbReference type="SAM" id="MobiDB-lite"/>
    </source>
</evidence>
<dbReference type="PROSITE" id="PS51257">
    <property type="entry name" value="PROKAR_LIPOPROTEIN"/>
    <property type="match status" value="1"/>
</dbReference>
<dbReference type="KEGG" id="erw:ERWE_CDS_02440"/>
<evidence type="ECO:0000313" key="3">
    <source>
        <dbReference type="EMBL" id="CAI26738.1"/>
    </source>
</evidence>
<gene>
    <name evidence="3" type="ordered locus">ERWE_CDS_02440</name>
</gene>
<evidence type="ECO:0000256" key="2">
    <source>
        <dbReference type="SAM" id="Phobius"/>
    </source>
</evidence>
<name>A0A0H3LYW2_EHRRW</name>
<evidence type="ECO:0000313" key="4">
    <source>
        <dbReference type="Proteomes" id="UP000001021"/>
    </source>
</evidence>
<proteinExistence type="predicted"/>
<sequence>MYDLRFSLLIAFIVSCLILYMFINFIVKYITRQKSLCTTTATTSGSNLPEHNLSEMLNSADTKPQEIDSPYEYSKSDLSEHNLSEMFNSADTKLQEIDSPYKYNIILHIDNTMVVGSVIQLKYEGLKKDAKNNPLVKQHIQYLQKNRNDNTPDTINRAILGASLEGIFSKYVGKNKPDMALIHHMINHIYTKDFMDLLSNIVDQGIPDKEKYTVKPLSFSPKITLRYISSSPKKFFIDDVEFYKKLTTTQDNTFHSTFTGNIHFLVSQSEDNPELLEYSEGEVSFIPNNTSNKPEKDTKQSDSETQHTFTPQSEDDTKSQYLKAETLLTSDNTLNELKEDTQQQGNRTILVLPSFTVYTHAAEQIHDNIPQLDTITTTTLHNRETDSYLMI</sequence>
<dbReference type="AlphaFoldDB" id="A0A0H3LYW2"/>
<keyword evidence="4" id="KW-1185">Reference proteome</keyword>
<dbReference type="EMBL" id="CR925678">
    <property type="protein sequence ID" value="CAI26738.1"/>
    <property type="molecule type" value="Genomic_DNA"/>
</dbReference>
<feature type="transmembrane region" description="Helical" evidence="2">
    <location>
        <begin position="6"/>
        <end position="27"/>
    </location>
</feature>
<dbReference type="Proteomes" id="UP000001021">
    <property type="component" value="Chromosome"/>
</dbReference>
<organism evidence="3 4">
    <name type="scientific">Ehrlichia ruminantium (strain Welgevonden)</name>
    <dbReference type="NCBI Taxonomy" id="254945"/>
    <lineage>
        <taxon>Bacteria</taxon>
        <taxon>Pseudomonadati</taxon>
        <taxon>Pseudomonadota</taxon>
        <taxon>Alphaproteobacteria</taxon>
        <taxon>Rickettsiales</taxon>
        <taxon>Anaplasmataceae</taxon>
        <taxon>Ehrlichia</taxon>
    </lineage>
</organism>
<dbReference type="KEGG" id="eru:Erum2400"/>